<dbReference type="GO" id="GO:0003677">
    <property type="term" value="F:DNA binding"/>
    <property type="evidence" value="ECO:0007669"/>
    <property type="project" value="UniProtKB-UniRule"/>
</dbReference>
<dbReference type="RefSeq" id="WP_033084571.1">
    <property type="nucleotide sequence ID" value="NZ_JQEC01000074.1"/>
</dbReference>
<feature type="region of interest" description="Disordered" evidence="4">
    <location>
        <begin position="118"/>
        <end position="145"/>
    </location>
</feature>
<gene>
    <name evidence="6" type="ORF">GAB14E_4677</name>
</gene>
<evidence type="ECO:0000256" key="1">
    <source>
        <dbReference type="ARBA" id="ARBA00009820"/>
    </source>
</evidence>
<dbReference type="SUPFAM" id="SSF46894">
    <property type="entry name" value="C-terminal effector domain of the bipartite response regulators"/>
    <property type="match status" value="1"/>
</dbReference>
<dbReference type="SUPFAM" id="SSF82171">
    <property type="entry name" value="DPP6 N-terminal domain-like"/>
    <property type="match status" value="2"/>
</dbReference>
<dbReference type="Gene3D" id="1.10.10.10">
    <property type="entry name" value="Winged helix-like DNA-binding domain superfamily/Winged helix DNA-binding domain"/>
    <property type="match status" value="1"/>
</dbReference>
<dbReference type="OrthoDB" id="9782895at2"/>
<dbReference type="CDD" id="cd00383">
    <property type="entry name" value="trans_reg_C"/>
    <property type="match status" value="1"/>
</dbReference>
<evidence type="ECO:0000256" key="4">
    <source>
        <dbReference type="SAM" id="MobiDB-lite"/>
    </source>
</evidence>
<dbReference type="InterPro" id="IPR011659">
    <property type="entry name" value="WD40"/>
</dbReference>
<name>A0A099K976_COLPS</name>
<keyword evidence="2 3" id="KW-0238">DNA-binding</keyword>
<dbReference type="PROSITE" id="PS51755">
    <property type="entry name" value="OMPR_PHOB"/>
    <property type="match status" value="1"/>
</dbReference>
<organism evidence="6 7">
    <name type="scientific">Colwellia psychrerythraea</name>
    <name type="common">Vibrio psychroerythus</name>
    <dbReference type="NCBI Taxonomy" id="28229"/>
    <lineage>
        <taxon>Bacteria</taxon>
        <taxon>Pseudomonadati</taxon>
        <taxon>Pseudomonadota</taxon>
        <taxon>Gammaproteobacteria</taxon>
        <taxon>Alteromonadales</taxon>
        <taxon>Colwelliaceae</taxon>
        <taxon>Colwellia</taxon>
    </lineage>
</organism>
<evidence type="ECO:0000256" key="2">
    <source>
        <dbReference type="ARBA" id="ARBA00023125"/>
    </source>
</evidence>
<dbReference type="PANTHER" id="PTHR36842">
    <property type="entry name" value="PROTEIN TOLB HOMOLOG"/>
    <property type="match status" value="1"/>
</dbReference>
<dbReference type="Pfam" id="PF07676">
    <property type="entry name" value="PD40"/>
    <property type="match status" value="1"/>
</dbReference>
<proteinExistence type="inferred from homology"/>
<evidence type="ECO:0000256" key="3">
    <source>
        <dbReference type="PROSITE-ProRule" id="PRU01091"/>
    </source>
</evidence>
<protein>
    <submittedName>
        <fullName evidence="6">Transcriptional regulator, CadC</fullName>
    </submittedName>
</protein>
<dbReference type="SMART" id="SM00862">
    <property type="entry name" value="Trans_reg_C"/>
    <property type="match status" value="1"/>
</dbReference>
<comment type="caution">
    <text evidence="6">The sequence shown here is derived from an EMBL/GenBank/DDBJ whole genome shotgun (WGS) entry which is preliminary data.</text>
</comment>
<reference evidence="6 7" key="1">
    <citation type="submission" date="2014-08" db="EMBL/GenBank/DDBJ databases">
        <title>Genomic and Phenotypic Diversity of Colwellia psychrerythraea strains from Disparate Marine Basins.</title>
        <authorList>
            <person name="Techtmann S.M."/>
            <person name="Stelling S.C."/>
            <person name="Utturkar S.M."/>
            <person name="Alshibli N."/>
            <person name="Harris A."/>
            <person name="Brown S.D."/>
            <person name="Hazen T.C."/>
        </authorList>
    </citation>
    <scope>NUCLEOTIDE SEQUENCE [LARGE SCALE GENOMIC DNA]</scope>
    <source>
        <strain evidence="6 7">GAB14E</strain>
    </source>
</reference>
<accession>A0A099K976</accession>
<feature type="DNA-binding region" description="OmpR/PhoB-type" evidence="3">
    <location>
        <begin position="7"/>
        <end position="105"/>
    </location>
</feature>
<dbReference type="EMBL" id="JQEC01000074">
    <property type="protein sequence ID" value="KGJ86850.1"/>
    <property type="molecule type" value="Genomic_DNA"/>
</dbReference>
<dbReference type="InterPro" id="IPR001867">
    <property type="entry name" value="OmpR/PhoB-type_DNA-bd"/>
</dbReference>
<dbReference type="Gene3D" id="2.120.10.30">
    <property type="entry name" value="TolB, C-terminal domain"/>
    <property type="match status" value="2"/>
</dbReference>
<dbReference type="PATRIC" id="fig|28229.3.peg.4666"/>
<evidence type="ECO:0000259" key="5">
    <source>
        <dbReference type="PROSITE" id="PS51755"/>
    </source>
</evidence>
<feature type="compositionally biased region" description="Low complexity" evidence="4">
    <location>
        <begin position="133"/>
        <end position="145"/>
    </location>
</feature>
<dbReference type="PANTHER" id="PTHR36842:SF1">
    <property type="entry name" value="PROTEIN TOLB"/>
    <property type="match status" value="1"/>
</dbReference>
<comment type="similarity">
    <text evidence="1">Belongs to the TolB family.</text>
</comment>
<dbReference type="InterPro" id="IPR011042">
    <property type="entry name" value="6-blade_b-propeller_TolB-like"/>
</dbReference>
<evidence type="ECO:0000313" key="6">
    <source>
        <dbReference type="EMBL" id="KGJ86850.1"/>
    </source>
</evidence>
<dbReference type="Proteomes" id="UP000029868">
    <property type="component" value="Unassembled WGS sequence"/>
</dbReference>
<dbReference type="Pfam" id="PF00486">
    <property type="entry name" value="Trans_reg_C"/>
    <property type="match status" value="1"/>
</dbReference>
<dbReference type="AlphaFoldDB" id="A0A099K976"/>
<dbReference type="InterPro" id="IPR016032">
    <property type="entry name" value="Sig_transdc_resp-reg_C-effctor"/>
</dbReference>
<sequence>MITKKSNQAFRFSEFEAIPQANLLIKRSQKKRLEPKVMSLLVLLASKNGDVVTRSEILATLWPNIVVGDEVISQLIYSLRNALVDDAKNPKYIETIPKKGYRFIAEVKVTNADFPAEKIPEKSAEKNTRIESSESSESSESLNNNSQVSSKNKWLISTCLVLISTFFYTWFVSNDNLAKSVTNLAIQNILPVTQDIGVEGDFSFHKDHNKMLYISSQLKRVDLYLKTLGNNQSEQMTNDDWIESSPLWLDKNTITYIRKKSGQFQIIRHVLTKEPEVVYESEHAIFHLTLKTNEPFSISFIEYDNYQHNKLHEVKSINLLNNKVSYLHESTLHLPSDILYQVYSLDGQTLYFFNNSDQVKEIISLDLKNNQYKTITNKFSWVEHIALLDSGNLLISGEVSATKGIWQLNINNQTIKSILPSSSGQRITRAKFKQNQIYYATYKSSTNQVIADIKQQSFDFLPKLNSDANEYYGVYSTDNKTMYFVSNRTGFYEVWSYNLNTQKTKQVTQLQASFIYKPVISNTKNRLAVVYKKEELTLSIISLTTGKPIKESTIPSMKYPLTWSKDDSHIYISEHIKQVNIYQYDSETLDAKLIQTNAGLFAKENSGETGLTLIDYKVNGLINKDINTGKITPLMQPIANLDYLVPGELKAFEHSILTVIKEGPSRHIQEYVMANGQQAASVKLLMELPDRSRVTDFNSDGTKAIFFKTDAPKGDIMTIQLSQ</sequence>
<dbReference type="GO" id="GO:0000160">
    <property type="term" value="P:phosphorelay signal transduction system"/>
    <property type="evidence" value="ECO:0007669"/>
    <property type="project" value="InterPro"/>
</dbReference>
<feature type="compositionally biased region" description="Basic and acidic residues" evidence="4">
    <location>
        <begin position="118"/>
        <end position="132"/>
    </location>
</feature>
<dbReference type="InterPro" id="IPR036388">
    <property type="entry name" value="WH-like_DNA-bd_sf"/>
</dbReference>
<dbReference type="GO" id="GO:0006355">
    <property type="term" value="P:regulation of DNA-templated transcription"/>
    <property type="evidence" value="ECO:0007669"/>
    <property type="project" value="InterPro"/>
</dbReference>
<evidence type="ECO:0000313" key="7">
    <source>
        <dbReference type="Proteomes" id="UP000029868"/>
    </source>
</evidence>
<feature type="domain" description="OmpR/PhoB-type" evidence="5">
    <location>
        <begin position="7"/>
        <end position="105"/>
    </location>
</feature>